<dbReference type="AlphaFoldDB" id="A0A2B7ZBQ5"/>
<dbReference type="EMBL" id="PDND01000129">
    <property type="protein sequence ID" value="PGH31396.1"/>
    <property type="molecule type" value="Genomic_DNA"/>
</dbReference>
<comment type="caution">
    <text evidence="1">The sequence shown here is derived from an EMBL/GenBank/DDBJ whole genome shotgun (WGS) entry which is preliminary data.</text>
</comment>
<keyword evidence="2" id="KW-1185">Reference proteome</keyword>
<sequence>MTSNSFDQAIITDKKEVGKALQHLLPMFDISNELCAPGETAWSSLIHRRPNRKNLTTSLHQFLKGL</sequence>
<name>A0A2B7ZBQ5_9EURO</name>
<organism evidence="1 2">
    <name type="scientific">[Emmonsia] crescens</name>
    <dbReference type="NCBI Taxonomy" id="73230"/>
    <lineage>
        <taxon>Eukaryota</taxon>
        <taxon>Fungi</taxon>
        <taxon>Dikarya</taxon>
        <taxon>Ascomycota</taxon>
        <taxon>Pezizomycotina</taxon>
        <taxon>Eurotiomycetes</taxon>
        <taxon>Eurotiomycetidae</taxon>
        <taxon>Onygenales</taxon>
        <taxon>Ajellomycetaceae</taxon>
        <taxon>Emergomyces</taxon>
    </lineage>
</organism>
<gene>
    <name evidence="1" type="ORF">GX50_05814</name>
</gene>
<accession>A0A2B7ZBQ5</accession>
<evidence type="ECO:0000313" key="1">
    <source>
        <dbReference type="EMBL" id="PGH31396.1"/>
    </source>
</evidence>
<protein>
    <submittedName>
        <fullName evidence="1">Uncharacterized protein</fullName>
    </submittedName>
</protein>
<dbReference type="Proteomes" id="UP000226031">
    <property type="component" value="Unassembled WGS sequence"/>
</dbReference>
<proteinExistence type="predicted"/>
<reference evidence="1 2" key="1">
    <citation type="submission" date="2017-10" db="EMBL/GenBank/DDBJ databases">
        <title>Comparative genomics in systemic dimorphic fungi from Ajellomycetaceae.</title>
        <authorList>
            <person name="Munoz J.F."/>
            <person name="Mcewen J.G."/>
            <person name="Clay O.K."/>
            <person name="Cuomo C.A."/>
        </authorList>
    </citation>
    <scope>NUCLEOTIDE SEQUENCE [LARGE SCALE GENOMIC DNA]</scope>
    <source>
        <strain evidence="1 2">UAMH4076</strain>
    </source>
</reference>
<evidence type="ECO:0000313" key="2">
    <source>
        <dbReference type="Proteomes" id="UP000226031"/>
    </source>
</evidence>